<dbReference type="GO" id="GO:0050852">
    <property type="term" value="P:T cell receptor signaling pathway"/>
    <property type="evidence" value="ECO:0007669"/>
    <property type="project" value="TreeGrafter"/>
</dbReference>
<accession>A0A401Q3U8</accession>
<dbReference type="Pfam" id="PF12736">
    <property type="entry name" value="CABIT"/>
    <property type="match status" value="2"/>
</dbReference>
<evidence type="ECO:0000256" key="2">
    <source>
        <dbReference type="SAM" id="MobiDB-lite"/>
    </source>
</evidence>
<dbReference type="InterPro" id="IPR025946">
    <property type="entry name" value="CABIT_dom"/>
</dbReference>
<dbReference type="InterPro" id="IPR039671">
    <property type="entry name" value="THEMIS"/>
</dbReference>
<evidence type="ECO:0000313" key="4">
    <source>
        <dbReference type="EMBL" id="GCB80011.1"/>
    </source>
</evidence>
<dbReference type="Proteomes" id="UP000288216">
    <property type="component" value="Unassembled WGS sequence"/>
</dbReference>
<dbReference type="PANTHER" id="PTHR15215">
    <property type="entry name" value="CABIT DOMAIN-CONTAINING PROTEIN"/>
    <property type="match status" value="1"/>
</dbReference>
<feature type="domain" description="CABIT" evidence="3">
    <location>
        <begin position="205"/>
        <end position="435"/>
    </location>
</feature>
<name>A0A401Q3U8_SCYTO</name>
<dbReference type="AlphaFoldDB" id="A0A401Q3U8"/>
<dbReference type="EMBL" id="BFAA01012155">
    <property type="protein sequence ID" value="GCB80011.1"/>
    <property type="molecule type" value="Genomic_DNA"/>
</dbReference>
<comment type="caution">
    <text evidence="4">The sequence shown here is derived from an EMBL/GenBank/DDBJ whole genome shotgun (WGS) entry which is preliminary data.</text>
</comment>
<dbReference type="OMA" id="YECEDEN"/>
<comment type="similarity">
    <text evidence="1">Belongs to the themis family.</text>
</comment>
<evidence type="ECO:0000313" key="5">
    <source>
        <dbReference type="Proteomes" id="UP000288216"/>
    </source>
</evidence>
<dbReference type="OrthoDB" id="9030353at2759"/>
<organism evidence="4 5">
    <name type="scientific">Scyliorhinus torazame</name>
    <name type="common">Cloudy catshark</name>
    <name type="synonym">Catulus torazame</name>
    <dbReference type="NCBI Taxonomy" id="75743"/>
    <lineage>
        <taxon>Eukaryota</taxon>
        <taxon>Metazoa</taxon>
        <taxon>Chordata</taxon>
        <taxon>Craniata</taxon>
        <taxon>Vertebrata</taxon>
        <taxon>Chondrichthyes</taxon>
        <taxon>Elasmobranchii</taxon>
        <taxon>Galeomorphii</taxon>
        <taxon>Galeoidea</taxon>
        <taxon>Carcharhiniformes</taxon>
        <taxon>Scyliorhinidae</taxon>
        <taxon>Scyliorhinus</taxon>
    </lineage>
</organism>
<gene>
    <name evidence="4" type="ORF">scyTo_0017996</name>
</gene>
<dbReference type="PANTHER" id="PTHR15215:SF2">
    <property type="entry name" value="PROTEIN THEMIS2"/>
    <property type="match status" value="1"/>
</dbReference>
<evidence type="ECO:0000259" key="3">
    <source>
        <dbReference type="Pfam" id="PF12736"/>
    </source>
</evidence>
<keyword evidence="5" id="KW-1185">Reference proteome</keyword>
<feature type="domain" description="CABIT" evidence="3">
    <location>
        <begin position="5"/>
        <end position="185"/>
    </location>
</feature>
<feature type="region of interest" description="Disordered" evidence="2">
    <location>
        <begin position="481"/>
        <end position="527"/>
    </location>
</feature>
<protein>
    <recommendedName>
        <fullName evidence="3">CABIT domain-containing protein</fullName>
    </recommendedName>
</protein>
<evidence type="ECO:0000256" key="1">
    <source>
        <dbReference type="ARBA" id="ARBA00006414"/>
    </source>
</evidence>
<feature type="compositionally biased region" description="Pro residues" evidence="2">
    <location>
        <begin position="498"/>
        <end position="508"/>
    </location>
</feature>
<dbReference type="STRING" id="75743.A0A401Q3U8"/>
<dbReference type="GO" id="GO:0005634">
    <property type="term" value="C:nucleus"/>
    <property type="evidence" value="ECO:0007669"/>
    <property type="project" value="TreeGrafter"/>
</dbReference>
<dbReference type="GO" id="GO:0005737">
    <property type="term" value="C:cytoplasm"/>
    <property type="evidence" value="ECO:0007669"/>
    <property type="project" value="TreeGrafter"/>
</dbReference>
<reference evidence="4 5" key="1">
    <citation type="journal article" date="2018" name="Nat. Ecol. Evol.">
        <title>Shark genomes provide insights into elasmobranch evolution and the origin of vertebrates.</title>
        <authorList>
            <person name="Hara Y"/>
            <person name="Yamaguchi K"/>
            <person name="Onimaru K"/>
            <person name="Kadota M"/>
            <person name="Koyanagi M"/>
            <person name="Keeley SD"/>
            <person name="Tatsumi K"/>
            <person name="Tanaka K"/>
            <person name="Motone F"/>
            <person name="Kageyama Y"/>
            <person name="Nozu R"/>
            <person name="Adachi N"/>
            <person name="Nishimura O"/>
            <person name="Nakagawa R"/>
            <person name="Tanegashima C"/>
            <person name="Kiyatake I"/>
            <person name="Matsumoto R"/>
            <person name="Murakumo K"/>
            <person name="Nishida K"/>
            <person name="Terakita A"/>
            <person name="Kuratani S"/>
            <person name="Sato K"/>
            <person name="Hyodo S Kuraku.S."/>
        </authorList>
    </citation>
    <scope>NUCLEOTIDE SEQUENCE [LARGE SCALE GENOMIC DNA]</scope>
</reference>
<feature type="compositionally biased region" description="Pro residues" evidence="2">
    <location>
        <begin position="518"/>
        <end position="527"/>
    </location>
</feature>
<sequence>MDNESQFDLSLNYSGNFKLIPDGFPFTSVEEIIKSIEAENQNPELITFQSLGDIIANDVVIGKGEPITVTSTEFREGRMYADCIVDGDFEQVHVALPFTLKGEFYECEDENLYTVKDIIESKVLTKKRIRLAETKGVCMPKHFNGALMLSPVYEIQAIMHYRKEVVKIPSTLEVDVRDVTEDQKDITFIKPLSLSDIVNQPHEKFPMLVKILEAPEQQPPFKGEWFHSLRKGTVLKIYKKQLLKKVLATSMLNKVSRHFLISTTYKGTFRRRPREFATVFDLCNAINQEDPLNVVVTKDCMWNDGGLSSLCVGDRLLTMFQTTVQVAFDGIPQNMDVLMCSKIPEDEDEDESVMLPLYLEGRFVEDVRDTKRYKMLEICDKFKLPFQVKVTSKDPSLPTDILTSFQAIKMEEIIEMPNLVVSFLGGHSESFSIPVDWMTMTVCLLEDCPVEDRSLENAASLEELTDFMYYNLRKCSTTTLCPPPRPPKRPSTDILSPEPAPVQPPCRSPFPDSKQQQPPLPPKVTII</sequence>
<proteinExistence type="inferred from homology"/>